<comment type="caution">
    <text evidence="1">The sequence shown here is derived from an EMBL/GenBank/DDBJ whole genome shotgun (WGS) entry which is preliminary data.</text>
</comment>
<sequence length="447" mass="46971">MECNDPPQPKFTCSPSILLQKLRHNLAFRSRLSAELNGAMGDLGTYIPIVLALTLARDLDLGTTLMFTGVYNVVTGAVYGVPMPVQPMKSIAAVAISDPGFGVPEIMASGICTASILLLLGVTGLMQLVYRALPLSVVRGIQLSQGMSFAMTAVKYVRKVQDFSKSKSGENRQWVGSDGLVLAFVCACFVVVVNGAGAAGGENNDAGCDHDQGLSEDLVTARKRKCKKFVFSLPSALIIFLLGVVLAFIRDPEVIKGFKFGPSSVTLMKISRNAWKDGFVKGTVPQLPLSILNSVIAVCKLSSDLFPGKDFSPTSVSVSVGVMNLVGCWFGAMPCCHGAGGLAGQYKFGGRSGGCVAILGLTKLILGLVLGSSIVKVLDQFPVGVLGVLLLFAGIELAMAARDMNTKEDAFVMLVCAAVSLVGSSAALGFLSGIIAFLLIRMRNVAD</sequence>
<organism evidence="1 2">
    <name type="scientific">Melastoma candidum</name>
    <dbReference type="NCBI Taxonomy" id="119954"/>
    <lineage>
        <taxon>Eukaryota</taxon>
        <taxon>Viridiplantae</taxon>
        <taxon>Streptophyta</taxon>
        <taxon>Embryophyta</taxon>
        <taxon>Tracheophyta</taxon>
        <taxon>Spermatophyta</taxon>
        <taxon>Magnoliopsida</taxon>
        <taxon>eudicotyledons</taxon>
        <taxon>Gunneridae</taxon>
        <taxon>Pentapetalae</taxon>
        <taxon>rosids</taxon>
        <taxon>malvids</taxon>
        <taxon>Myrtales</taxon>
        <taxon>Melastomataceae</taxon>
        <taxon>Melastomatoideae</taxon>
        <taxon>Melastomateae</taxon>
        <taxon>Melastoma</taxon>
    </lineage>
</organism>
<reference evidence="2" key="1">
    <citation type="journal article" date="2023" name="Front. Plant Sci.">
        <title>Chromosomal-level genome assembly of Melastoma candidum provides insights into trichome evolution.</title>
        <authorList>
            <person name="Zhong Y."/>
            <person name="Wu W."/>
            <person name="Sun C."/>
            <person name="Zou P."/>
            <person name="Liu Y."/>
            <person name="Dai S."/>
            <person name="Zhou R."/>
        </authorList>
    </citation>
    <scope>NUCLEOTIDE SEQUENCE [LARGE SCALE GENOMIC DNA]</scope>
</reference>
<accession>A0ACB9RE12</accession>
<dbReference type="EMBL" id="CM042883">
    <property type="protein sequence ID" value="KAI4376940.1"/>
    <property type="molecule type" value="Genomic_DNA"/>
</dbReference>
<evidence type="ECO:0000313" key="2">
    <source>
        <dbReference type="Proteomes" id="UP001057402"/>
    </source>
</evidence>
<gene>
    <name evidence="1" type="ORF">MLD38_014641</name>
</gene>
<name>A0ACB9RE12_9MYRT</name>
<proteinExistence type="predicted"/>
<dbReference type="Proteomes" id="UP001057402">
    <property type="component" value="Chromosome 4"/>
</dbReference>
<protein>
    <submittedName>
        <fullName evidence="1">Uncharacterized protein</fullName>
    </submittedName>
</protein>
<keyword evidence="2" id="KW-1185">Reference proteome</keyword>
<evidence type="ECO:0000313" key="1">
    <source>
        <dbReference type="EMBL" id="KAI4376940.1"/>
    </source>
</evidence>